<dbReference type="GO" id="GO:0005886">
    <property type="term" value="C:plasma membrane"/>
    <property type="evidence" value="ECO:0007669"/>
    <property type="project" value="UniProtKB-SubCell"/>
</dbReference>
<protein>
    <submittedName>
        <fullName evidence="9">Glucose uptake permease</fullName>
    </submittedName>
</protein>
<comment type="caution">
    <text evidence="9">The sequence shown here is derived from an EMBL/GenBank/DDBJ whole genome shotgun (WGS) entry which is preliminary data.</text>
</comment>
<reference evidence="9 10" key="1">
    <citation type="journal article" date="2015" name="Genome Announc.">
        <title>Expanding the biotechnology potential of lactobacilli through comparative genomics of 213 strains and associated genera.</title>
        <authorList>
            <person name="Sun Z."/>
            <person name="Harris H.M."/>
            <person name="McCann A."/>
            <person name="Guo C."/>
            <person name="Argimon S."/>
            <person name="Zhang W."/>
            <person name="Yang X."/>
            <person name="Jeffery I.B."/>
            <person name="Cooney J.C."/>
            <person name="Kagawa T.F."/>
            <person name="Liu W."/>
            <person name="Song Y."/>
            <person name="Salvetti E."/>
            <person name="Wrobel A."/>
            <person name="Rasinkangas P."/>
            <person name="Parkhill J."/>
            <person name="Rea M.C."/>
            <person name="O'Sullivan O."/>
            <person name="Ritari J."/>
            <person name="Douillard F.P."/>
            <person name="Paul Ross R."/>
            <person name="Yang R."/>
            <person name="Briner A.E."/>
            <person name="Felis G.E."/>
            <person name="de Vos W.M."/>
            <person name="Barrangou R."/>
            <person name="Klaenhammer T.R."/>
            <person name="Caufield P.W."/>
            <person name="Cui Y."/>
            <person name="Zhang H."/>
            <person name="O'Toole P.W."/>
        </authorList>
    </citation>
    <scope>NUCLEOTIDE SEQUENCE [LARGE SCALE GENOMIC DNA]</scope>
    <source>
        <strain evidence="9 10">JCM 15530</strain>
    </source>
</reference>
<proteinExistence type="inferred from homology"/>
<evidence type="ECO:0000256" key="3">
    <source>
        <dbReference type="ARBA" id="ARBA00022448"/>
    </source>
</evidence>
<dbReference type="PANTHER" id="PTHR16119:SF17">
    <property type="entry name" value="TRANSMEMBRANE PROTEIN 144"/>
    <property type="match status" value="1"/>
</dbReference>
<feature type="transmembrane region" description="Helical" evidence="8">
    <location>
        <begin position="32"/>
        <end position="51"/>
    </location>
</feature>
<feature type="transmembrane region" description="Helical" evidence="8">
    <location>
        <begin position="182"/>
        <end position="199"/>
    </location>
</feature>
<dbReference type="GO" id="GO:0015144">
    <property type="term" value="F:carbohydrate transmembrane transporter activity"/>
    <property type="evidence" value="ECO:0007669"/>
    <property type="project" value="InterPro"/>
</dbReference>
<dbReference type="STRING" id="1302272.FC96_GL001883"/>
<feature type="transmembrane region" description="Helical" evidence="8">
    <location>
        <begin position="57"/>
        <end position="74"/>
    </location>
</feature>
<feature type="transmembrane region" description="Helical" evidence="8">
    <location>
        <begin position="211"/>
        <end position="229"/>
    </location>
</feature>
<feature type="transmembrane region" description="Helical" evidence="8">
    <location>
        <begin position="235"/>
        <end position="256"/>
    </location>
</feature>
<keyword evidence="4" id="KW-0762">Sugar transport</keyword>
<dbReference type="EMBL" id="AZCX01000004">
    <property type="protein sequence ID" value="KRK48149.1"/>
    <property type="molecule type" value="Genomic_DNA"/>
</dbReference>
<feature type="transmembrane region" description="Helical" evidence="8">
    <location>
        <begin position="6"/>
        <end position="25"/>
    </location>
</feature>
<dbReference type="RefSeq" id="WP_054660715.1">
    <property type="nucleotide sequence ID" value="NZ_AZCX01000004.1"/>
</dbReference>
<evidence type="ECO:0000256" key="5">
    <source>
        <dbReference type="ARBA" id="ARBA00022692"/>
    </source>
</evidence>
<dbReference type="Pfam" id="PF06800">
    <property type="entry name" value="Sugar_transport"/>
    <property type="match status" value="1"/>
</dbReference>
<organism evidence="9 10">
    <name type="scientific">Secundilactobacillus kimchicus JCM 15530</name>
    <dbReference type="NCBI Taxonomy" id="1302272"/>
    <lineage>
        <taxon>Bacteria</taxon>
        <taxon>Bacillati</taxon>
        <taxon>Bacillota</taxon>
        <taxon>Bacilli</taxon>
        <taxon>Lactobacillales</taxon>
        <taxon>Lactobacillaceae</taxon>
        <taxon>Secundilactobacillus</taxon>
    </lineage>
</organism>
<comment type="similarity">
    <text evidence="2">Belongs to the GRP transporter (TC 2.A.7.5) family.</text>
</comment>
<keyword evidence="7 8" id="KW-0472">Membrane</keyword>
<comment type="subcellular location">
    <subcellularLocation>
        <location evidence="1">Cell membrane</location>
        <topology evidence="1">Multi-pass membrane protein</topology>
    </subcellularLocation>
</comment>
<evidence type="ECO:0000256" key="6">
    <source>
        <dbReference type="ARBA" id="ARBA00022989"/>
    </source>
</evidence>
<dbReference type="SUPFAM" id="SSF103481">
    <property type="entry name" value="Multidrug resistance efflux transporter EmrE"/>
    <property type="match status" value="2"/>
</dbReference>
<gene>
    <name evidence="9" type="ORF">FC96_GL001883</name>
</gene>
<feature type="transmembrane region" description="Helical" evidence="8">
    <location>
        <begin position="113"/>
        <end position="132"/>
    </location>
</feature>
<dbReference type="PANTHER" id="PTHR16119">
    <property type="entry name" value="TRANSMEMBRANE PROTEIN 144"/>
    <property type="match status" value="1"/>
</dbReference>
<dbReference type="OrthoDB" id="1452595at2"/>
<evidence type="ECO:0000256" key="1">
    <source>
        <dbReference type="ARBA" id="ARBA00004651"/>
    </source>
</evidence>
<accession>A0A0R1HMV1</accession>
<keyword evidence="6 8" id="KW-1133">Transmembrane helix</keyword>
<feature type="transmembrane region" description="Helical" evidence="8">
    <location>
        <begin position="153"/>
        <end position="176"/>
    </location>
</feature>
<evidence type="ECO:0000256" key="4">
    <source>
        <dbReference type="ARBA" id="ARBA00022597"/>
    </source>
</evidence>
<dbReference type="Proteomes" id="UP000050911">
    <property type="component" value="Unassembled WGS sequence"/>
</dbReference>
<dbReference type="AlphaFoldDB" id="A0A0R1HMV1"/>
<dbReference type="InterPro" id="IPR037185">
    <property type="entry name" value="EmrE-like"/>
</dbReference>
<evidence type="ECO:0000256" key="2">
    <source>
        <dbReference type="ARBA" id="ARBA00006117"/>
    </source>
</evidence>
<sequence>MAMFMAVIPALMWGSIGLVSGKLGGTSYQQTLGMTFGALIFGAFSIFMFHPVFDTKIWLVGIASGLFWAVGQFQQFQSMKAIGISITMPVSTGLQLVFTTLAGVLLFHEWTTTRTISVGTLAMIVLIGGIVLTSRRDRNGQPASQGGSYNPSAGTRALIFSTIGYVLYTVVVQWSAVDSKTIFFPQSIGMVIGALLFAARNQPFGKPMVKNILTGIIWGIGNLFMFLAIPKVGLAISYSLSQMGIVISTFGSIFLLGEHKTRREMVYVTVGSLLVIAGGVLLGTLK</sequence>
<evidence type="ECO:0000256" key="7">
    <source>
        <dbReference type="ARBA" id="ARBA00023136"/>
    </source>
</evidence>
<feature type="transmembrane region" description="Helical" evidence="8">
    <location>
        <begin position="265"/>
        <end position="285"/>
    </location>
</feature>
<dbReference type="InterPro" id="IPR010651">
    <property type="entry name" value="Sugar_transport"/>
</dbReference>
<evidence type="ECO:0000256" key="8">
    <source>
        <dbReference type="SAM" id="Phobius"/>
    </source>
</evidence>
<keyword evidence="5 8" id="KW-0812">Transmembrane</keyword>
<keyword evidence="10" id="KW-1185">Reference proteome</keyword>
<feature type="transmembrane region" description="Helical" evidence="8">
    <location>
        <begin position="86"/>
        <end position="107"/>
    </location>
</feature>
<dbReference type="PATRIC" id="fig|1302272.5.peg.1913"/>
<evidence type="ECO:0000313" key="9">
    <source>
        <dbReference type="EMBL" id="KRK48149.1"/>
    </source>
</evidence>
<keyword evidence="3" id="KW-0813">Transport</keyword>
<evidence type="ECO:0000313" key="10">
    <source>
        <dbReference type="Proteomes" id="UP000050911"/>
    </source>
</evidence>
<name>A0A0R1HMV1_9LACO</name>